<dbReference type="AlphaFoldDB" id="A0A9D4KP15"/>
<feature type="transmembrane region" description="Helical" evidence="6">
    <location>
        <begin position="108"/>
        <end position="138"/>
    </location>
</feature>
<comment type="subcellular location">
    <subcellularLocation>
        <location evidence="1">Membrane</location>
        <topology evidence="1">Multi-pass membrane protein</topology>
    </subcellularLocation>
</comment>
<dbReference type="PANTHER" id="PTHR23112:SF0">
    <property type="entry name" value="TRANSMEMBRANE PROTEIN 116"/>
    <property type="match status" value="1"/>
</dbReference>
<evidence type="ECO:0000313" key="8">
    <source>
        <dbReference type="EMBL" id="KAH3843458.1"/>
    </source>
</evidence>
<evidence type="ECO:0000256" key="1">
    <source>
        <dbReference type="ARBA" id="ARBA00004141"/>
    </source>
</evidence>
<dbReference type="PROSITE" id="PS50262">
    <property type="entry name" value="G_PROTEIN_RECEP_F1_2"/>
    <property type="match status" value="1"/>
</dbReference>
<name>A0A9D4KP15_DREPO</name>
<feature type="transmembrane region" description="Helical" evidence="6">
    <location>
        <begin position="186"/>
        <end position="210"/>
    </location>
</feature>
<feature type="transmembrane region" description="Helical" evidence="6">
    <location>
        <begin position="275"/>
        <end position="296"/>
    </location>
</feature>
<feature type="transmembrane region" description="Helical" evidence="6">
    <location>
        <begin position="150"/>
        <end position="171"/>
    </location>
</feature>
<keyword evidence="9" id="KW-1185">Reference proteome</keyword>
<gene>
    <name evidence="8" type="ORF">DPMN_116976</name>
</gene>
<evidence type="ECO:0000313" key="9">
    <source>
        <dbReference type="Proteomes" id="UP000828390"/>
    </source>
</evidence>
<accession>A0A9D4KP15</accession>
<feature type="domain" description="G-protein coupled receptors family 1 profile" evidence="7">
    <location>
        <begin position="44"/>
        <end position="293"/>
    </location>
</feature>
<keyword evidence="3 6" id="KW-1133">Transmembrane helix</keyword>
<dbReference type="SUPFAM" id="SSF81321">
    <property type="entry name" value="Family A G protein-coupled receptor-like"/>
    <property type="match status" value="1"/>
</dbReference>
<feature type="transmembrane region" description="Helical" evidence="6">
    <location>
        <begin position="242"/>
        <end position="263"/>
    </location>
</feature>
<sequence length="366" mass="41530">MVNSTVTPHVLRNGYDLPVYGLDNGTFYYIHIPAMICIVTSFVCAVIAIVLSFRSRGYKSFFTKWSKSERFVVYLALCDALFNVSHFTDHLHIAIAKNHVYPKELCEFYGFNLALFITAQNLMVNIVAINAFMLLYFNKNLEFGRYDWRLLAWTFGAPFIGASIAGIAGQLGTNGAFCYFDGVKGVITNICFTTVPLLLVLVMNVIFYLLTWKRIHEQCREIRQNLGKMSTAMRASHRAARAMSMFVAAFFVQWWAMALYGVWNLAVDVVPQPVHHMVTTFSNIGGILNLIVYRIIRKKQLSKGEVLSTEKLTKSTEARHSHSHFSRNNTLHENSMCDSQVTEQPSVTLKIMDNHLAVPTRNGHEC</sequence>
<dbReference type="PANTHER" id="PTHR23112">
    <property type="entry name" value="G PROTEIN-COUPLED RECEPTOR 157-RELATED"/>
    <property type="match status" value="1"/>
</dbReference>
<dbReference type="CDD" id="cd00637">
    <property type="entry name" value="7tm_classA_rhodopsin-like"/>
    <property type="match status" value="1"/>
</dbReference>
<evidence type="ECO:0000256" key="6">
    <source>
        <dbReference type="SAM" id="Phobius"/>
    </source>
</evidence>
<organism evidence="8 9">
    <name type="scientific">Dreissena polymorpha</name>
    <name type="common">Zebra mussel</name>
    <name type="synonym">Mytilus polymorpha</name>
    <dbReference type="NCBI Taxonomy" id="45954"/>
    <lineage>
        <taxon>Eukaryota</taxon>
        <taxon>Metazoa</taxon>
        <taxon>Spiralia</taxon>
        <taxon>Lophotrochozoa</taxon>
        <taxon>Mollusca</taxon>
        <taxon>Bivalvia</taxon>
        <taxon>Autobranchia</taxon>
        <taxon>Heteroconchia</taxon>
        <taxon>Euheterodonta</taxon>
        <taxon>Imparidentia</taxon>
        <taxon>Neoheterodontei</taxon>
        <taxon>Myida</taxon>
        <taxon>Dreissenoidea</taxon>
        <taxon>Dreissenidae</taxon>
        <taxon>Dreissena</taxon>
    </lineage>
</organism>
<feature type="region of interest" description="Disordered" evidence="5">
    <location>
        <begin position="314"/>
        <end position="333"/>
    </location>
</feature>
<evidence type="ECO:0000256" key="3">
    <source>
        <dbReference type="ARBA" id="ARBA00022989"/>
    </source>
</evidence>
<dbReference type="InterPro" id="IPR017452">
    <property type="entry name" value="GPCR_Rhodpsn_7TM"/>
</dbReference>
<keyword evidence="2 6" id="KW-0812">Transmembrane</keyword>
<dbReference type="GO" id="GO:0007189">
    <property type="term" value="P:adenylate cyclase-activating G protein-coupled receptor signaling pathway"/>
    <property type="evidence" value="ECO:0007669"/>
    <property type="project" value="TreeGrafter"/>
</dbReference>
<evidence type="ECO:0000256" key="5">
    <source>
        <dbReference type="SAM" id="MobiDB-lite"/>
    </source>
</evidence>
<dbReference type="GO" id="GO:0005886">
    <property type="term" value="C:plasma membrane"/>
    <property type="evidence" value="ECO:0007669"/>
    <property type="project" value="TreeGrafter"/>
</dbReference>
<evidence type="ECO:0000256" key="2">
    <source>
        <dbReference type="ARBA" id="ARBA00022692"/>
    </source>
</evidence>
<dbReference type="EMBL" id="JAIWYP010000004">
    <property type="protein sequence ID" value="KAH3843458.1"/>
    <property type="molecule type" value="Genomic_DNA"/>
</dbReference>
<dbReference type="Gene3D" id="1.20.1070.10">
    <property type="entry name" value="Rhodopsin 7-helix transmembrane proteins"/>
    <property type="match status" value="1"/>
</dbReference>
<proteinExistence type="predicted"/>
<dbReference type="Pfam" id="PF11710">
    <property type="entry name" value="Git3"/>
    <property type="match status" value="1"/>
</dbReference>
<dbReference type="GO" id="GO:0004930">
    <property type="term" value="F:G protein-coupled receptor activity"/>
    <property type="evidence" value="ECO:0007669"/>
    <property type="project" value="TreeGrafter"/>
</dbReference>
<protein>
    <recommendedName>
        <fullName evidence="7">G-protein coupled receptors family 1 profile domain-containing protein</fullName>
    </recommendedName>
</protein>
<feature type="transmembrane region" description="Helical" evidence="6">
    <location>
        <begin position="27"/>
        <end position="51"/>
    </location>
</feature>
<evidence type="ECO:0000256" key="4">
    <source>
        <dbReference type="ARBA" id="ARBA00023136"/>
    </source>
</evidence>
<feature type="transmembrane region" description="Helical" evidence="6">
    <location>
        <begin position="71"/>
        <end position="88"/>
    </location>
</feature>
<dbReference type="Proteomes" id="UP000828390">
    <property type="component" value="Unassembled WGS sequence"/>
</dbReference>
<dbReference type="OrthoDB" id="6115658at2759"/>
<reference evidence="8" key="2">
    <citation type="submission" date="2020-11" db="EMBL/GenBank/DDBJ databases">
        <authorList>
            <person name="McCartney M.A."/>
            <person name="Auch B."/>
            <person name="Kono T."/>
            <person name="Mallez S."/>
            <person name="Becker A."/>
            <person name="Gohl D.M."/>
            <person name="Silverstein K.A.T."/>
            <person name="Koren S."/>
            <person name="Bechman K.B."/>
            <person name="Herman A."/>
            <person name="Abrahante J.E."/>
            <person name="Garbe J."/>
        </authorList>
    </citation>
    <scope>NUCLEOTIDE SEQUENCE</scope>
    <source>
        <strain evidence="8">Duluth1</strain>
        <tissue evidence="8">Whole animal</tissue>
    </source>
</reference>
<reference evidence="8" key="1">
    <citation type="journal article" date="2019" name="bioRxiv">
        <title>The Genome of the Zebra Mussel, Dreissena polymorpha: A Resource for Invasive Species Research.</title>
        <authorList>
            <person name="McCartney M.A."/>
            <person name="Auch B."/>
            <person name="Kono T."/>
            <person name="Mallez S."/>
            <person name="Zhang Y."/>
            <person name="Obille A."/>
            <person name="Becker A."/>
            <person name="Abrahante J.E."/>
            <person name="Garbe J."/>
            <person name="Badalamenti J.P."/>
            <person name="Herman A."/>
            <person name="Mangelson H."/>
            <person name="Liachko I."/>
            <person name="Sullivan S."/>
            <person name="Sone E.D."/>
            <person name="Koren S."/>
            <person name="Silverstein K.A.T."/>
            <person name="Beckman K.B."/>
            <person name="Gohl D.M."/>
        </authorList>
    </citation>
    <scope>NUCLEOTIDE SEQUENCE</scope>
    <source>
        <strain evidence="8">Duluth1</strain>
        <tissue evidence="8">Whole animal</tissue>
    </source>
</reference>
<evidence type="ECO:0000259" key="7">
    <source>
        <dbReference type="PROSITE" id="PS50262"/>
    </source>
</evidence>
<keyword evidence="4 6" id="KW-0472">Membrane</keyword>
<comment type="caution">
    <text evidence="8">The sequence shown here is derived from an EMBL/GenBank/DDBJ whole genome shotgun (WGS) entry which is preliminary data.</text>
</comment>
<dbReference type="InterPro" id="IPR023041">
    <property type="entry name" value="Glucose_rcpt_Git3-like_N"/>
</dbReference>